<evidence type="ECO:0000259" key="7">
    <source>
        <dbReference type="Pfam" id="PF02770"/>
    </source>
</evidence>
<keyword evidence="10" id="KW-1185">Reference proteome</keyword>
<proteinExistence type="inferred from homology"/>
<dbReference type="InterPro" id="IPR037069">
    <property type="entry name" value="AcylCoA_DH/ox_N_sf"/>
</dbReference>
<dbReference type="InterPro" id="IPR036250">
    <property type="entry name" value="AcylCo_DH-like_C"/>
</dbReference>
<evidence type="ECO:0000256" key="3">
    <source>
        <dbReference type="ARBA" id="ARBA00022630"/>
    </source>
</evidence>
<dbReference type="InterPro" id="IPR009075">
    <property type="entry name" value="AcylCo_DH/oxidase_C"/>
</dbReference>
<comment type="similarity">
    <text evidence="2 5">Belongs to the acyl-CoA dehydrogenase family.</text>
</comment>
<dbReference type="Pfam" id="PF02770">
    <property type="entry name" value="Acyl-CoA_dh_M"/>
    <property type="match status" value="1"/>
</dbReference>
<dbReference type="Pfam" id="PF00441">
    <property type="entry name" value="Acyl-CoA_dh_1"/>
    <property type="match status" value="1"/>
</dbReference>
<feature type="domain" description="Acyl-CoA dehydrogenase/oxidase N-terminal" evidence="8">
    <location>
        <begin position="6"/>
        <end position="114"/>
    </location>
</feature>
<name>A0ABP3AHR4_MYCUL</name>
<evidence type="ECO:0000256" key="1">
    <source>
        <dbReference type="ARBA" id="ARBA00001974"/>
    </source>
</evidence>
<keyword evidence="4 5" id="KW-0274">FAD</keyword>
<keyword evidence="5" id="KW-0560">Oxidoreductase</keyword>
<comment type="cofactor">
    <cofactor evidence="1 5">
        <name>FAD</name>
        <dbReference type="ChEBI" id="CHEBI:57692"/>
    </cofactor>
</comment>
<dbReference type="EMBL" id="JAOL01000098">
    <property type="protein sequence ID" value="EUA90788.1"/>
    <property type="molecule type" value="Genomic_DNA"/>
</dbReference>
<dbReference type="CDD" id="cd00567">
    <property type="entry name" value="ACAD"/>
    <property type="match status" value="1"/>
</dbReference>
<comment type="caution">
    <text evidence="9">The sequence shown here is derived from an EMBL/GenBank/DDBJ whole genome shotgun (WGS) entry which is preliminary data.</text>
</comment>
<protein>
    <submittedName>
        <fullName evidence="9">Acyl-CoA dehydrogenase, N-terminal domain protein</fullName>
    </submittedName>
</protein>
<feature type="domain" description="Acyl-CoA oxidase/dehydrogenase middle" evidence="7">
    <location>
        <begin position="118"/>
        <end position="210"/>
    </location>
</feature>
<evidence type="ECO:0000313" key="10">
    <source>
        <dbReference type="Proteomes" id="UP000020681"/>
    </source>
</evidence>
<dbReference type="InterPro" id="IPR006091">
    <property type="entry name" value="Acyl-CoA_Oxase/DH_mid-dom"/>
</dbReference>
<dbReference type="Proteomes" id="UP000020681">
    <property type="component" value="Unassembled WGS sequence"/>
</dbReference>
<evidence type="ECO:0000313" key="9">
    <source>
        <dbReference type="EMBL" id="EUA90788.1"/>
    </source>
</evidence>
<evidence type="ECO:0000259" key="6">
    <source>
        <dbReference type="Pfam" id="PF00441"/>
    </source>
</evidence>
<evidence type="ECO:0000256" key="5">
    <source>
        <dbReference type="RuleBase" id="RU362125"/>
    </source>
</evidence>
<gene>
    <name evidence="9" type="ORF">I551_2740</name>
</gene>
<dbReference type="InterPro" id="IPR046373">
    <property type="entry name" value="Acyl-CoA_Oxase/DH_mid-dom_sf"/>
</dbReference>
<dbReference type="Gene3D" id="1.20.140.10">
    <property type="entry name" value="Butyryl-CoA Dehydrogenase, subunit A, domain 3"/>
    <property type="match status" value="1"/>
</dbReference>
<accession>A0ABP3AHR4</accession>
<dbReference type="SUPFAM" id="SSF47203">
    <property type="entry name" value="Acyl-CoA dehydrogenase C-terminal domain-like"/>
    <property type="match status" value="1"/>
</dbReference>
<feature type="domain" description="Acyl-CoA dehydrogenase/oxidase C-terminal" evidence="6">
    <location>
        <begin position="221"/>
        <end position="369"/>
    </location>
</feature>
<reference evidence="9 10" key="1">
    <citation type="submission" date="2014-01" db="EMBL/GenBank/DDBJ databases">
        <authorList>
            <person name="Dobos K."/>
            <person name="Lenaerts A."/>
            <person name="Ordway D."/>
            <person name="DeGroote M.A."/>
            <person name="Parker T."/>
            <person name="Sizemore C."/>
            <person name="Tallon L.J."/>
            <person name="Sadzewicz L.K."/>
            <person name="Sengamalay N."/>
            <person name="Fraser C.M."/>
            <person name="Hine E."/>
            <person name="Shefchek K.A."/>
            <person name="Das S.P."/>
            <person name="Tettelin H."/>
        </authorList>
    </citation>
    <scope>NUCLEOTIDE SEQUENCE [LARGE SCALE GENOMIC DNA]</scope>
    <source>
        <strain evidence="9 10">Harvey</strain>
    </source>
</reference>
<evidence type="ECO:0000256" key="4">
    <source>
        <dbReference type="ARBA" id="ARBA00022827"/>
    </source>
</evidence>
<dbReference type="PANTHER" id="PTHR43884:SF12">
    <property type="entry name" value="ISOVALERYL-COA DEHYDROGENASE, MITOCHONDRIAL-RELATED"/>
    <property type="match status" value="1"/>
</dbReference>
<dbReference type="PANTHER" id="PTHR43884">
    <property type="entry name" value="ACYL-COA DEHYDROGENASE"/>
    <property type="match status" value="1"/>
</dbReference>
<dbReference type="InterPro" id="IPR009100">
    <property type="entry name" value="AcylCoA_DH/oxidase_NM_dom_sf"/>
</dbReference>
<evidence type="ECO:0000256" key="2">
    <source>
        <dbReference type="ARBA" id="ARBA00009347"/>
    </source>
</evidence>
<evidence type="ECO:0000259" key="8">
    <source>
        <dbReference type="Pfam" id="PF02771"/>
    </source>
</evidence>
<dbReference type="SUPFAM" id="SSF56645">
    <property type="entry name" value="Acyl-CoA dehydrogenase NM domain-like"/>
    <property type="match status" value="1"/>
</dbReference>
<organism evidence="9 10">
    <name type="scientific">Mycobacterium ulcerans str. Harvey</name>
    <dbReference type="NCBI Taxonomy" id="1299332"/>
    <lineage>
        <taxon>Bacteria</taxon>
        <taxon>Bacillati</taxon>
        <taxon>Actinomycetota</taxon>
        <taxon>Actinomycetes</taxon>
        <taxon>Mycobacteriales</taxon>
        <taxon>Mycobacteriaceae</taxon>
        <taxon>Mycobacterium</taxon>
        <taxon>Mycobacterium ulcerans group</taxon>
    </lineage>
</organism>
<dbReference type="Gene3D" id="2.40.110.10">
    <property type="entry name" value="Butyryl-CoA Dehydrogenase, subunit A, domain 2"/>
    <property type="match status" value="1"/>
</dbReference>
<sequence>MEWLAEYEQIRDQYHAIGVRHRAALAERWAQRQFPHDLWCDVADAGLFRAALGGQMKRQVLTYAAATHGLTSGSCHLGFNISTGVQAILTIPILDQYASQEVREAYLAPAVSGKIILAFATTEPHGGSDAFHPETRLRRGPGGLYLDGAKWHITNAPIADVFLVWCADEATGGMSAVLVESSWPGVNCSPPLAPAGMRTSPVGSIRFDSVAIPKTHVLGAGRGNEILHGVIGPERLLSGFGTIGILDQVLDQMLAFSINRQVRGKPIAPHQHIQRRISDVAVSRQMTIALAHSTLDRYLRDESIDLESAALKLYGMQAGLDGCIDAMKLCGSYGLQEEARLYQCALDFLCGSVAGGTEEAMRLVIARELAKSHHERSSKLLQESRADEGSSNVASLRQWERVRGVGAWRQIHEREWR</sequence>
<keyword evidence="3 5" id="KW-0285">Flavoprotein</keyword>
<dbReference type="InterPro" id="IPR013786">
    <property type="entry name" value="AcylCoA_DH/ox_N"/>
</dbReference>
<dbReference type="Gene3D" id="1.10.540.10">
    <property type="entry name" value="Acyl-CoA dehydrogenase/oxidase, N-terminal domain"/>
    <property type="match status" value="1"/>
</dbReference>
<dbReference type="Pfam" id="PF02771">
    <property type="entry name" value="Acyl-CoA_dh_N"/>
    <property type="match status" value="1"/>
</dbReference>